<evidence type="ECO:0000256" key="6">
    <source>
        <dbReference type="ARBA" id="ARBA00023014"/>
    </source>
</evidence>
<keyword evidence="9" id="KW-1185">Reference proteome</keyword>
<keyword evidence="2" id="KW-0004">4Fe-4S</keyword>
<dbReference type="STRING" id="1285242.A6A04_01840"/>
<dbReference type="InterPro" id="IPR007197">
    <property type="entry name" value="rSAM"/>
</dbReference>
<name>A0A178MNC2_9PROT</name>
<evidence type="ECO:0000256" key="4">
    <source>
        <dbReference type="ARBA" id="ARBA00022723"/>
    </source>
</evidence>
<protein>
    <recommendedName>
        <fullName evidence="7">Radical SAM core domain-containing protein</fullName>
    </recommendedName>
</protein>
<dbReference type="GO" id="GO:0051539">
    <property type="term" value="F:4 iron, 4 sulfur cluster binding"/>
    <property type="evidence" value="ECO:0007669"/>
    <property type="project" value="UniProtKB-KW"/>
</dbReference>
<dbReference type="OrthoDB" id="9792276at2"/>
<evidence type="ECO:0000256" key="2">
    <source>
        <dbReference type="ARBA" id="ARBA00022485"/>
    </source>
</evidence>
<dbReference type="AlphaFoldDB" id="A0A178MNC2"/>
<dbReference type="RefSeq" id="WP_068492492.1">
    <property type="nucleotide sequence ID" value="NZ_LWQT01000055.1"/>
</dbReference>
<dbReference type="PANTHER" id="PTHR43787">
    <property type="entry name" value="FEMO COFACTOR BIOSYNTHESIS PROTEIN NIFB-RELATED"/>
    <property type="match status" value="1"/>
</dbReference>
<keyword evidence="5" id="KW-0408">Iron</keyword>
<evidence type="ECO:0000313" key="9">
    <source>
        <dbReference type="Proteomes" id="UP000078428"/>
    </source>
</evidence>
<dbReference type="Proteomes" id="UP000078428">
    <property type="component" value="Unassembled WGS sequence"/>
</dbReference>
<evidence type="ECO:0000313" key="8">
    <source>
        <dbReference type="EMBL" id="OAN50176.1"/>
    </source>
</evidence>
<dbReference type="PANTHER" id="PTHR43787:SF3">
    <property type="entry name" value="ARYLSULFATASE REGULATORY PROTEIN"/>
    <property type="match status" value="1"/>
</dbReference>
<dbReference type="Gene3D" id="3.20.20.70">
    <property type="entry name" value="Aldolase class I"/>
    <property type="match status" value="1"/>
</dbReference>
<dbReference type="InterPro" id="IPR013785">
    <property type="entry name" value="Aldolase_TIM"/>
</dbReference>
<keyword evidence="3" id="KW-0949">S-adenosyl-L-methionine</keyword>
<comment type="caution">
    <text evidence="8">The sequence shown here is derived from an EMBL/GenBank/DDBJ whole genome shotgun (WGS) entry which is preliminary data.</text>
</comment>
<reference evidence="8 9" key="1">
    <citation type="submission" date="2016-04" db="EMBL/GenBank/DDBJ databases">
        <title>Draft genome sequence of freshwater magnetotactic bacteria Magnetospirillum marisnigri SP-1 and Magnetospirillum moscoviense BB-1.</title>
        <authorList>
            <person name="Koziaeva V."/>
            <person name="Dziuba M.V."/>
            <person name="Ivanov T.M."/>
            <person name="Kuznetsov B."/>
            <person name="Grouzdev D.S."/>
        </authorList>
    </citation>
    <scope>NUCLEOTIDE SEQUENCE [LARGE SCALE GENOMIC DNA]</scope>
    <source>
        <strain evidence="8 9">SP-1</strain>
    </source>
</reference>
<feature type="domain" description="Radical SAM core" evidence="7">
    <location>
        <begin position="20"/>
        <end position="135"/>
    </location>
</feature>
<evidence type="ECO:0000256" key="3">
    <source>
        <dbReference type="ARBA" id="ARBA00022691"/>
    </source>
</evidence>
<organism evidence="8 9">
    <name type="scientific">Paramagnetospirillum marisnigri</name>
    <dbReference type="NCBI Taxonomy" id="1285242"/>
    <lineage>
        <taxon>Bacteria</taxon>
        <taxon>Pseudomonadati</taxon>
        <taxon>Pseudomonadota</taxon>
        <taxon>Alphaproteobacteria</taxon>
        <taxon>Rhodospirillales</taxon>
        <taxon>Magnetospirillaceae</taxon>
        <taxon>Paramagnetospirillum</taxon>
    </lineage>
</organism>
<comment type="cofactor">
    <cofactor evidence="1">
        <name>[4Fe-4S] cluster</name>
        <dbReference type="ChEBI" id="CHEBI:49883"/>
    </cofactor>
</comment>
<keyword evidence="4" id="KW-0479">Metal-binding</keyword>
<gene>
    <name evidence="8" type="ORF">A6A04_01840</name>
</gene>
<accession>A0A178MNC2</accession>
<dbReference type="SUPFAM" id="SSF102114">
    <property type="entry name" value="Radical SAM enzymes"/>
    <property type="match status" value="1"/>
</dbReference>
<dbReference type="EMBL" id="LWQT01000055">
    <property type="protein sequence ID" value="OAN50176.1"/>
    <property type="molecule type" value="Genomic_DNA"/>
</dbReference>
<evidence type="ECO:0000259" key="7">
    <source>
        <dbReference type="Pfam" id="PF04055"/>
    </source>
</evidence>
<dbReference type="CDD" id="cd01335">
    <property type="entry name" value="Radical_SAM"/>
    <property type="match status" value="1"/>
</dbReference>
<keyword evidence="6" id="KW-0411">Iron-sulfur</keyword>
<proteinExistence type="predicted"/>
<dbReference type="InterPro" id="IPR058240">
    <property type="entry name" value="rSAM_sf"/>
</dbReference>
<sequence>MDSADSQRISLPHGVEMDIAHVCNLHCRFCSHYSNYTLKGVVPLATAAPWLDALHRKVIPNSFYILGGEPTLNPDLCDYIWLVAELWPDIERGVVTNGLMLDRHPDLWSTLAETGTILAISRHSRSDQPYLDKFEPAMVKAEEMAKRHGVNLIRREGYYAFYRTYQGEGPGMRPFAEGNPGQSWTVCANRYCMSLYQGRLWKCPPIAFLEMVLRKFGLEGHEAWAPYLAYRGLDVHASMPEYAAFMKANFGPEPICGMCPTQLDFFEHEDVTTPFRAPGKP</sequence>
<evidence type="ECO:0000256" key="5">
    <source>
        <dbReference type="ARBA" id="ARBA00023004"/>
    </source>
</evidence>
<dbReference type="GO" id="GO:0046872">
    <property type="term" value="F:metal ion binding"/>
    <property type="evidence" value="ECO:0007669"/>
    <property type="project" value="UniProtKB-KW"/>
</dbReference>
<evidence type="ECO:0000256" key="1">
    <source>
        <dbReference type="ARBA" id="ARBA00001966"/>
    </source>
</evidence>
<dbReference type="GO" id="GO:0003824">
    <property type="term" value="F:catalytic activity"/>
    <property type="evidence" value="ECO:0007669"/>
    <property type="project" value="InterPro"/>
</dbReference>
<dbReference type="Pfam" id="PF04055">
    <property type="entry name" value="Radical_SAM"/>
    <property type="match status" value="1"/>
</dbReference>
<dbReference type="SFLD" id="SFLDS00029">
    <property type="entry name" value="Radical_SAM"/>
    <property type="match status" value="1"/>
</dbReference>